<name>A0A4P9YG32_ROZAC</name>
<evidence type="ECO:0000259" key="3">
    <source>
        <dbReference type="Pfam" id="PF12907"/>
    </source>
</evidence>
<gene>
    <name evidence="4" type="ORF">ROZALSC1DRAFT_15403</name>
</gene>
<dbReference type="PANTHER" id="PTHR33788:SF1">
    <property type="entry name" value="ZINC-BINDING PROTEIN"/>
    <property type="match status" value="1"/>
</dbReference>
<dbReference type="InterPro" id="IPR026939">
    <property type="entry name" value="ZNF706/At2g23090_sf"/>
</dbReference>
<reference evidence="5" key="1">
    <citation type="journal article" date="2018" name="Nat. Microbiol.">
        <title>Leveraging single-cell genomics to expand the fungal tree of life.</title>
        <authorList>
            <person name="Ahrendt S.R."/>
            <person name="Quandt C.A."/>
            <person name="Ciobanu D."/>
            <person name="Clum A."/>
            <person name="Salamov A."/>
            <person name="Andreopoulos B."/>
            <person name="Cheng J.F."/>
            <person name="Woyke T."/>
            <person name="Pelin A."/>
            <person name="Henrissat B."/>
            <person name="Reynolds N.K."/>
            <person name="Benny G.L."/>
            <person name="Smith M.E."/>
            <person name="James T.Y."/>
            <person name="Grigoriev I.V."/>
        </authorList>
    </citation>
    <scope>NUCLEOTIDE SEQUENCE [LARGE SCALE GENOMIC DNA]</scope>
    <source>
        <strain evidence="5">CSF55</strain>
    </source>
</reference>
<evidence type="ECO:0000259" key="2">
    <source>
        <dbReference type="Pfam" id="PF04419"/>
    </source>
</evidence>
<feature type="domain" description="Small EDRK-rich factor-like N-terminal" evidence="2">
    <location>
        <begin position="1"/>
        <end position="33"/>
    </location>
</feature>
<dbReference type="Pfam" id="PF04419">
    <property type="entry name" value="SERF-like_N"/>
    <property type="match status" value="1"/>
</dbReference>
<feature type="region of interest" description="Disordered" evidence="1">
    <location>
        <begin position="1"/>
        <end position="30"/>
    </location>
</feature>
<dbReference type="EMBL" id="ML005519">
    <property type="protein sequence ID" value="RKP18244.1"/>
    <property type="molecule type" value="Genomic_DNA"/>
</dbReference>
<proteinExistence type="predicted"/>
<dbReference type="PANTHER" id="PTHR33788">
    <property type="entry name" value="OS07G0114300 PROTEIN"/>
    <property type="match status" value="1"/>
</dbReference>
<dbReference type="Gene3D" id="4.10.1050.10">
    <property type="entry name" value="At2g23090-like"/>
    <property type="match status" value="1"/>
</dbReference>
<feature type="domain" description="At2g23090-like zinc-binding" evidence="3">
    <location>
        <begin position="36"/>
        <end position="71"/>
    </location>
</feature>
<dbReference type="InterPro" id="IPR007513">
    <property type="entry name" value="SERF-like_N"/>
</dbReference>
<evidence type="ECO:0000256" key="1">
    <source>
        <dbReference type="SAM" id="MobiDB-lite"/>
    </source>
</evidence>
<dbReference type="InterPro" id="IPR039438">
    <property type="entry name" value="At2g23090-like_Znf"/>
</dbReference>
<protein>
    <submittedName>
        <fullName evidence="4">DUF1909-domain-containing protein</fullName>
    </submittedName>
</protein>
<sequence>MGNGQKAQMKREKNSKLNNGAGKSQLKSNQNAKSIICKICRSTFLCTANITQLSDHATNKHNKQVSECFDGY</sequence>
<dbReference type="InterPro" id="IPR039713">
    <property type="entry name" value="At2g23090-like"/>
</dbReference>
<evidence type="ECO:0000313" key="4">
    <source>
        <dbReference type="EMBL" id="RKP18244.1"/>
    </source>
</evidence>
<feature type="compositionally biased region" description="Polar residues" evidence="1">
    <location>
        <begin position="16"/>
        <end position="30"/>
    </location>
</feature>
<dbReference type="Pfam" id="PF12907">
    <property type="entry name" value="zf-met2"/>
    <property type="match status" value="1"/>
</dbReference>
<dbReference type="AlphaFoldDB" id="A0A4P9YG32"/>
<dbReference type="SUPFAM" id="SSF118359">
    <property type="entry name" value="Expressed protein At2g23090/F21P24.15"/>
    <property type="match status" value="1"/>
</dbReference>
<evidence type="ECO:0000313" key="5">
    <source>
        <dbReference type="Proteomes" id="UP000281549"/>
    </source>
</evidence>
<dbReference type="Proteomes" id="UP000281549">
    <property type="component" value="Unassembled WGS sequence"/>
</dbReference>
<accession>A0A4P9YG32</accession>
<organism evidence="4 5">
    <name type="scientific">Rozella allomycis (strain CSF55)</name>
    <dbReference type="NCBI Taxonomy" id="988480"/>
    <lineage>
        <taxon>Eukaryota</taxon>
        <taxon>Fungi</taxon>
        <taxon>Fungi incertae sedis</taxon>
        <taxon>Cryptomycota</taxon>
        <taxon>Cryptomycota incertae sedis</taxon>
        <taxon>Rozella</taxon>
    </lineage>
</organism>